<organism evidence="2 3">
    <name type="scientific">Yarrowia lipolytica</name>
    <name type="common">Candida lipolytica</name>
    <dbReference type="NCBI Taxonomy" id="4952"/>
    <lineage>
        <taxon>Eukaryota</taxon>
        <taxon>Fungi</taxon>
        <taxon>Dikarya</taxon>
        <taxon>Ascomycota</taxon>
        <taxon>Saccharomycotina</taxon>
        <taxon>Dipodascomycetes</taxon>
        <taxon>Dipodascales</taxon>
        <taxon>Dipodascales incertae sedis</taxon>
        <taxon>Yarrowia</taxon>
    </lineage>
</organism>
<protein>
    <submittedName>
        <fullName evidence="2">Uncharacterized protein</fullName>
    </submittedName>
</protein>
<evidence type="ECO:0000313" key="3">
    <source>
        <dbReference type="Proteomes" id="UP000256601"/>
    </source>
</evidence>
<evidence type="ECO:0000256" key="1">
    <source>
        <dbReference type="SAM" id="SignalP"/>
    </source>
</evidence>
<sequence>MEMRWILPFFLILTALLKSSVSYGGPPASLSSSAVGSCSGHCQSTELEVRLNYQNHLLKKRVKPFKSDSRQVRSLRSLLVVRPRIPARYNTCSN</sequence>
<keyword evidence="1" id="KW-0732">Signal</keyword>
<dbReference type="EMBL" id="KZ859017">
    <property type="protein sequence ID" value="RDW24885.1"/>
    <property type="molecule type" value="Genomic_DNA"/>
</dbReference>
<accession>A0A371C3J1</accession>
<proteinExistence type="predicted"/>
<feature type="signal peptide" evidence="1">
    <location>
        <begin position="1"/>
        <end position="24"/>
    </location>
</feature>
<gene>
    <name evidence="2" type="ORF">B0I71DRAFT_133560</name>
</gene>
<feature type="chain" id="PRO_5030068652" evidence="1">
    <location>
        <begin position="25"/>
        <end position="94"/>
    </location>
</feature>
<dbReference type="Proteomes" id="UP000256601">
    <property type="component" value="Unassembled WGS sequence"/>
</dbReference>
<reference evidence="2 3" key="1">
    <citation type="submission" date="2018-07" db="EMBL/GenBank/DDBJ databases">
        <title>Draft Genome Assemblies for Five Robust Yarrowia lipolytica Strains Exhibiting High Lipid Production and Pentose Sugar Utilization and Sugar Alcohol Secretion from Undetoxified Lignocellulosic Biomass Hydrolysates.</title>
        <authorList>
            <consortium name="DOE Joint Genome Institute"/>
            <person name="Walker C."/>
            <person name="Ryu S."/>
            <person name="Na H."/>
            <person name="Zane M."/>
            <person name="LaButti K."/>
            <person name="Lipzen A."/>
            <person name="Haridas S."/>
            <person name="Barry K."/>
            <person name="Grigoriev I.V."/>
            <person name="Quarterman J."/>
            <person name="Slininger P."/>
            <person name="Dien B."/>
            <person name="Trinh C.T."/>
        </authorList>
    </citation>
    <scope>NUCLEOTIDE SEQUENCE [LARGE SCALE GENOMIC DNA]</scope>
    <source>
        <strain evidence="2 3">YB392</strain>
    </source>
</reference>
<name>A0A371C3J1_YARLL</name>
<dbReference type="AlphaFoldDB" id="A0A371C3J1"/>
<evidence type="ECO:0000313" key="2">
    <source>
        <dbReference type="EMBL" id="RDW24885.1"/>
    </source>
</evidence>